<comment type="similarity">
    <text evidence="1">Belongs to the thioesterase family.</text>
</comment>
<sequence length="257" mass="28871">MIARPTGSNWIRELRLSPCARAQLVCFPHAGGTANFFRNWSRALPWDVDLLALQYPGREERFGEPCLQSIEALAGPATDALQRYAHAPLVLFGHSLGAALAYEVALRLEARGAAPLYVAVSALPPPHRQRLSNLHLQSDDALAGDVARLSGEHAALLADPEMRAIYLPMIRDDYRAIETYRRDRPPRIDAPLGVMHPLADTELDRDEAHAWQDVAARPIRIETFDGDHFYLRHQYPAVIAHLVERIDQSLRYGKEYT</sequence>
<reference evidence="4" key="1">
    <citation type="submission" date="2014-04" db="EMBL/GenBank/DDBJ databases">
        <title>In planta biocontrol of soil-borne Fusarium wilt of banana through a plant endophytic bacterium, Burkholderia cenocepacia 869T2.</title>
        <authorList>
            <person name="Ho Y.-N."/>
            <person name="Chiang H.-M."/>
            <person name="Chao C.-P."/>
            <person name="Su C.-C."/>
            <person name="Hsu H.-F."/>
            <person name="Guo C.-T."/>
            <person name="Hsieh J.-L."/>
            <person name="Huang C.-C."/>
        </authorList>
    </citation>
    <scope>NUCLEOTIDE SEQUENCE [LARGE SCALE GENOMIC DNA]</scope>
    <source>
        <strain evidence="4">869T2</strain>
    </source>
</reference>
<feature type="domain" description="Thioesterase TesA-like" evidence="3">
    <location>
        <begin position="25"/>
        <end position="246"/>
    </location>
</feature>
<dbReference type="SUPFAM" id="SSF53474">
    <property type="entry name" value="alpha/beta-Hydrolases"/>
    <property type="match status" value="1"/>
</dbReference>
<comment type="caution">
    <text evidence="4">The sequence shown here is derived from an EMBL/GenBank/DDBJ whole genome shotgun (WGS) entry which is preliminary data.</text>
</comment>
<dbReference type="InterPro" id="IPR020802">
    <property type="entry name" value="TesA-like"/>
</dbReference>
<dbReference type="InterPro" id="IPR012223">
    <property type="entry name" value="TEII"/>
</dbReference>
<dbReference type="InterPro" id="IPR001031">
    <property type="entry name" value="Thioesterase"/>
</dbReference>
<dbReference type="GO" id="GO:0008610">
    <property type="term" value="P:lipid biosynthetic process"/>
    <property type="evidence" value="ECO:0007669"/>
    <property type="project" value="TreeGrafter"/>
</dbReference>
<evidence type="ECO:0000256" key="2">
    <source>
        <dbReference type="ARBA" id="ARBA00022801"/>
    </source>
</evidence>
<dbReference type="SMART" id="SM00824">
    <property type="entry name" value="PKS_TE"/>
    <property type="match status" value="1"/>
</dbReference>
<organism evidence="4">
    <name type="scientific">Burkholderia cenocepacia</name>
    <dbReference type="NCBI Taxonomy" id="95486"/>
    <lineage>
        <taxon>Bacteria</taxon>
        <taxon>Pseudomonadati</taxon>
        <taxon>Pseudomonadota</taxon>
        <taxon>Betaproteobacteria</taxon>
        <taxon>Burkholderiales</taxon>
        <taxon>Burkholderiaceae</taxon>
        <taxon>Burkholderia</taxon>
        <taxon>Burkholderia cepacia complex</taxon>
    </lineage>
</organism>
<dbReference type="OrthoDB" id="8480037at2"/>
<dbReference type="EMBL" id="JJOA01000002">
    <property type="protein sequence ID" value="KEA61173.1"/>
    <property type="molecule type" value="Genomic_DNA"/>
</dbReference>
<protein>
    <submittedName>
        <fullName evidence="4">Enantio-pyochelin biosynthetic protein PchC</fullName>
    </submittedName>
</protein>
<dbReference type="AlphaFoldDB" id="A0A071MKG1"/>
<evidence type="ECO:0000313" key="4">
    <source>
        <dbReference type="EMBL" id="KEA61173.1"/>
    </source>
</evidence>
<dbReference type="Pfam" id="PF00975">
    <property type="entry name" value="Thioesterase"/>
    <property type="match status" value="1"/>
</dbReference>
<dbReference type="PANTHER" id="PTHR11487:SF0">
    <property type="entry name" value="S-ACYL FATTY ACID SYNTHASE THIOESTERASE, MEDIUM CHAIN"/>
    <property type="match status" value="1"/>
</dbReference>
<name>A0A071MKG1_9BURK</name>
<proteinExistence type="inferred from homology"/>
<dbReference type="InterPro" id="IPR029058">
    <property type="entry name" value="AB_hydrolase_fold"/>
</dbReference>
<dbReference type="Gene3D" id="3.40.50.1820">
    <property type="entry name" value="alpha/beta hydrolase"/>
    <property type="match status" value="1"/>
</dbReference>
<gene>
    <name evidence="4" type="ORF">DT99_03380</name>
</gene>
<accession>A0A071MKG1</accession>
<evidence type="ECO:0000256" key="1">
    <source>
        <dbReference type="ARBA" id="ARBA00007169"/>
    </source>
</evidence>
<dbReference type="PANTHER" id="PTHR11487">
    <property type="entry name" value="THIOESTERASE"/>
    <property type="match status" value="1"/>
</dbReference>
<dbReference type="GO" id="GO:0016787">
    <property type="term" value="F:hydrolase activity"/>
    <property type="evidence" value="ECO:0007669"/>
    <property type="project" value="UniProtKB-KW"/>
</dbReference>
<evidence type="ECO:0000259" key="3">
    <source>
        <dbReference type="SMART" id="SM00824"/>
    </source>
</evidence>
<keyword evidence="2" id="KW-0378">Hydrolase</keyword>